<dbReference type="InterPro" id="IPR046744">
    <property type="entry name" value="DUF6794"/>
</dbReference>
<evidence type="ECO:0000313" key="3">
    <source>
        <dbReference type="Proteomes" id="UP000321201"/>
    </source>
</evidence>
<proteinExistence type="predicted"/>
<dbReference type="AlphaFoldDB" id="A0A5C7ETP3"/>
<evidence type="ECO:0000313" key="2">
    <source>
        <dbReference type="EMBL" id="TXF11554.1"/>
    </source>
</evidence>
<feature type="domain" description="DUF6794" evidence="1">
    <location>
        <begin position="7"/>
        <end position="86"/>
    </location>
</feature>
<keyword evidence="3" id="KW-1185">Reference proteome</keyword>
<dbReference type="Proteomes" id="UP000321201">
    <property type="component" value="Unassembled WGS sequence"/>
</dbReference>
<name>A0A5C7ETP3_9PROT</name>
<dbReference type="InParanoid" id="A0A5C7ETP3"/>
<sequence length="94" mass="10461">MSDEVRWPRTVDQAVGVLLGLLPEDQKAKIAAMAECDLIMLHFGLGAWIRSHFGLWSGNEALLADTGTRHADDAAMVIIEALWRRLREAVVKVH</sequence>
<dbReference type="RefSeq" id="WP_147799953.1">
    <property type="nucleotide sequence ID" value="NZ_VPFL01000012.1"/>
</dbReference>
<protein>
    <recommendedName>
        <fullName evidence="1">DUF6794 domain-containing protein</fullName>
    </recommendedName>
</protein>
<accession>A0A5C7ETP3</accession>
<comment type="caution">
    <text evidence="2">The sequence shown here is derived from an EMBL/GenBank/DDBJ whole genome shotgun (WGS) entry which is preliminary data.</text>
</comment>
<organism evidence="2 3">
    <name type="scientific">Pelomicrobium methylotrophicum</name>
    <dbReference type="NCBI Taxonomy" id="2602750"/>
    <lineage>
        <taxon>Bacteria</taxon>
        <taxon>Pseudomonadati</taxon>
        <taxon>Pseudomonadota</taxon>
        <taxon>Hydrogenophilia</taxon>
        <taxon>Hydrogenophilia incertae sedis</taxon>
        <taxon>Pelomicrobium</taxon>
    </lineage>
</organism>
<dbReference type="EMBL" id="VPFL01000012">
    <property type="protein sequence ID" value="TXF11554.1"/>
    <property type="molecule type" value="Genomic_DNA"/>
</dbReference>
<reference evidence="2 3" key="1">
    <citation type="submission" date="2019-08" db="EMBL/GenBank/DDBJ databases">
        <title>Pelomicrobium methylotrophicum gen. nov., sp. nov. a moderately thermophilic, facultatively anaerobic, lithoautotrophic and methylotrophic bacterium isolated from a terrestrial mud volcano.</title>
        <authorList>
            <person name="Slobodkina G.B."/>
            <person name="Merkel A.Y."/>
            <person name="Slobodkin A.I."/>
        </authorList>
    </citation>
    <scope>NUCLEOTIDE SEQUENCE [LARGE SCALE GENOMIC DNA]</scope>
    <source>
        <strain evidence="2 3">SM250</strain>
    </source>
</reference>
<evidence type="ECO:0000259" key="1">
    <source>
        <dbReference type="Pfam" id="PF20594"/>
    </source>
</evidence>
<dbReference type="Pfam" id="PF20594">
    <property type="entry name" value="DUF6794"/>
    <property type="match status" value="1"/>
</dbReference>
<gene>
    <name evidence="2" type="ORF">FR698_09440</name>
</gene>
<dbReference type="OrthoDB" id="8781471at2"/>